<dbReference type="EMBL" id="BART01000307">
    <property type="protein sequence ID" value="GAG70234.1"/>
    <property type="molecule type" value="Genomic_DNA"/>
</dbReference>
<gene>
    <name evidence="1" type="ORF">S01H4_01631</name>
</gene>
<accession>X0ZLD7</accession>
<proteinExistence type="predicted"/>
<protein>
    <submittedName>
        <fullName evidence="1">Uncharacterized protein</fullName>
    </submittedName>
</protein>
<feature type="non-terminal residue" evidence="1">
    <location>
        <position position="1"/>
    </location>
</feature>
<reference evidence="1" key="1">
    <citation type="journal article" date="2014" name="Front. Microbiol.">
        <title>High frequency of phylogenetically diverse reductive dehalogenase-homologous genes in deep subseafloor sedimentary metagenomes.</title>
        <authorList>
            <person name="Kawai M."/>
            <person name="Futagami T."/>
            <person name="Toyoda A."/>
            <person name="Takaki Y."/>
            <person name="Nishi S."/>
            <person name="Hori S."/>
            <person name="Arai W."/>
            <person name="Tsubouchi T."/>
            <person name="Morono Y."/>
            <person name="Uchiyama I."/>
            <person name="Ito T."/>
            <person name="Fujiyama A."/>
            <person name="Inagaki F."/>
            <person name="Takami H."/>
        </authorList>
    </citation>
    <scope>NUCLEOTIDE SEQUENCE</scope>
    <source>
        <strain evidence="1">Expedition CK06-06</strain>
    </source>
</reference>
<comment type="caution">
    <text evidence="1">The sequence shown here is derived from an EMBL/GenBank/DDBJ whole genome shotgun (WGS) entry which is preliminary data.</text>
</comment>
<name>X0ZLD7_9ZZZZ</name>
<sequence>SLLGKGGLNNKTFKHLAGYYRFFKEQREGHSGGTPETPSSYLSL</sequence>
<dbReference type="AlphaFoldDB" id="X0ZLD7"/>
<evidence type="ECO:0000313" key="1">
    <source>
        <dbReference type="EMBL" id="GAG70234.1"/>
    </source>
</evidence>
<organism evidence="1">
    <name type="scientific">marine sediment metagenome</name>
    <dbReference type="NCBI Taxonomy" id="412755"/>
    <lineage>
        <taxon>unclassified sequences</taxon>
        <taxon>metagenomes</taxon>
        <taxon>ecological metagenomes</taxon>
    </lineage>
</organism>